<organism evidence="1 2">
    <name type="scientific">Enterovirga aerilata</name>
    <dbReference type="NCBI Taxonomy" id="2730920"/>
    <lineage>
        <taxon>Bacteria</taxon>
        <taxon>Pseudomonadati</taxon>
        <taxon>Pseudomonadota</taxon>
        <taxon>Alphaproteobacteria</taxon>
        <taxon>Hyphomicrobiales</taxon>
        <taxon>Methylobacteriaceae</taxon>
        <taxon>Enterovirga</taxon>
    </lineage>
</organism>
<gene>
    <name evidence="1" type="ORF">HJG44_15965</name>
</gene>
<dbReference type="RefSeq" id="WP_171219325.1">
    <property type="nucleotide sequence ID" value="NZ_JABEPP010000004.1"/>
</dbReference>
<dbReference type="AlphaFoldDB" id="A0A849ICW4"/>
<sequence>MGAALAAFREEDRTLIRAMAEALAGGRLAMTFDPRNGPILVLADRVPGMAHLAWIARAAITADRASQRFDAVVRAGAQPENHPVPAP</sequence>
<dbReference type="EMBL" id="JABEPP010000004">
    <property type="protein sequence ID" value="NNM73880.1"/>
    <property type="molecule type" value="Genomic_DNA"/>
</dbReference>
<proteinExistence type="predicted"/>
<evidence type="ECO:0000313" key="1">
    <source>
        <dbReference type="EMBL" id="NNM73880.1"/>
    </source>
</evidence>
<comment type="caution">
    <text evidence="1">The sequence shown here is derived from an EMBL/GenBank/DDBJ whole genome shotgun (WGS) entry which is preliminary data.</text>
</comment>
<dbReference type="Proteomes" id="UP000564885">
    <property type="component" value="Unassembled WGS sequence"/>
</dbReference>
<accession>A0A849ICW4</accession>
<protein>
    <submittedName>
        <fullName evidence="1">Uncharacterized protein</fullName>
    </submittedName>
</protein>
<reference evidence="1 2" key="1">
    <citation type="submission" date="2020-04" db="EMBL/GenBank/DDBJ databases">
        <title>Enterovirga sp. isolate from soil.</title>
        <authorList>
            <person name="Chea S."/>
            <person name="Kim D.-U."/>
        </authorList>
    </citation>
    <scope>NUCLEOTIDE SEQUENCE [LARGE SCALE GENOMIC DNA]</scope>
    <source>
        <strain evidence="1 2">DB1703</strain>
    </source>
</reference>
<evidence type="ECO:0000313" key="2">
    <source>
        <dbReference type="Proteomes" id="UP000564885"/>
    </source>
</evidence>
<keyword evidence="2" id="KW-1185">Reference proteome</keyword>
<name>A0A849ICW4_9HYPH</name>